<dbReference type="GO" id="GO:1990961">
    <property type="term" value="P:xenobiotic detoxification by transmembrane export across the plasma membrane"/>
    <property type="evidence" value="ECO:0007669"/>
    <property type="project" value="InterPro"/>
</dbReference>
<dbReference type="EMBL" id="FWPT01000005">
    <property type="protein sequence ID" value="SMA47862.1"/>
    <property type="molecule type" value="Genomic_DNA"/>
</dbReference>
<keyword evidence="4" id="KW-1003">Cell membrane</keyword>
<name>A0A1X7AKI5_9GAMM</name>
<keyword evidence="6 8" id="KW-1133">Transmembrane helix</keyword>
<evidence type="ECO:0000256" key="6">
    <source>
        <dbReference type="ARBA" id="ARBA00022989"/>
    </source>
</evidence>
<dbReference type="OrthoDB" id="9814303at2"/>
<accession>A0A1X7AKI5</accession>
<dbReference type="GO" id="GO:0042910">
    <property type="term" value="F:xenobiotic transmembrane transporter activity"/>
    <property type="evidence" value="ECO:0007669"/>
    <property type="project" value="InterPro"/>
</dbReference>
<feature type="domain" description="Major facilitator superfamily (MFS) profile" evidence="9">
    <location>
        <begin position="13"/>
        <end position="402"/>
    </location>
</feature>
<keyword evidence="11" id="KW-1185">Reference proteome</keyword>
<protein>
    <recommendedName>
        <fullName evidence="8">Bcr/CflA family efflux transporter</fullName>
    </recommendedName>
</protein>
<feature type="transmembrane region" description="Helical" evidence="8">
    <location>
        <begin position="137"/>
        <end position="159"/>
    </location>
</feature>
<proteinExistence type="inferred from homology"/>
<evidence type="ECO:0000256" key="5">
    <source>
        <dbReference type="ARBA" id="ARBA00022692"/>
    </source>
</evidence>
<dbReference type="InterPro" id="IPR004812">
    <property type="entry name" value="Efflux_drug-R_Bcr/CmlA"/>
</dbReference>
<dbReference type="GO" id="GO:0005886">
    <property type="term" value="C:plasma membrane"/>
    <property type="evidence" value="ECO:0007669"/>
    <property type="project" value="UniProtKB-SubCell"/>
</dbReference>
<feature type="transmembrane region" description="Helical" evidence="8">
    <location>
        <begin position="218"/>
        <end position="243"/>
    </location>
</feature>
<reference evidence="10 11" key="1">
    <citation type="submission" date="2017-03" db="EMBL/GenBank/DDBJ databases">
        <authorList>
            <person name="Afonso C.L."/>
            <person name="Miller P.J."/>
            <person name="Scott M.A."/>
            <person name="Spackman E."/>
            <person name="Goraichik I."/>
            <person name="Dimitrov K.M."/>
            <person name="Suarez D.L."/>
            <person name="Swayne D.E."/>
        </authorList>
    </citation>
    <scope>NUCLEOTIDE SEQUENCE [LARGE SCALE GENOMIC DNA]</scope>
    <source>
        <strain evidence="10">SB41UT1</strain>
    </source>
</reference>
<feature type="transmembrane region" description="Helical" evidence="8">
    <location>
        <begin position="249"/>
        <end position="269"/>
    </location>
</feature>
<evidence type="ECO:0000256" key="1">
    <source>
        <dbReference type="ARBA" id="ARBA00004651"/>
    </source>
</evidence>
<dbReference type="InterPro" id="IPR020846">
    <property type="entry name" value="MFS_dom"/>
</dbReference>
<gene>
    <name evidence="10" type="primary">bcr_1</name>
    <name evidence="10" type="ORF">EHSB41UT_02575</name>
</gene>
<dbReference type="Gene3D" id="1.20.1720.10">
    <property type="entry name" value="Multidrug resistance protein D"/>
    <property type="match status" value="1"/>
</dbReference>
<keyword evidence="3 8" id="KW-0813">Transport</keyword>
<organism evidence="10 11">
    <name type="scientific">Parendozoicomonas haliclonae</name>
    <dbReference type="NCBI Taxonomy" id="1960125"/>
    <lineage>
        <taxon>Bacteria</taxon>
        <taxon>Pseudomonadati</taxon>
        <taxon>Pseudomonadota</taxon>
        <taxon>Gammaproteobacteria</taxon>
        <taxon>Oceanospirillales</taxon>
        <taxon>Endozoicomonadaceae</taxon>
        <taxon>Parendozoicomonas</taxon>
    </lineage>
</organism>
<evidence type="ECO:0000313" key="11">
    <source>
        <dbReference type="Proteomes" id="UP000196573"/>
    </source>
</evidence>
<dbReference type="Proteomes" id="UP000196573">
    <property type="component" value="Unassembled WGS sequence"/>
</dbReference>
<evidence type="ECO:0000256" key="4">
    <source>
        <dbReference type="ARBA" id="ARBA00022475"/>
    </source>
</evidence>
<dbReference type="InterPro" id="IPR036259">
    <property type="entry name" value="MFS_trans_sf"/>
</dbReference>
<dbReference type="NCBIfam" id="TIGR00710">
    <property type="entry name" value="efflux_Bcr_CflA"/>
    <property type="match status" value="1"/>
</dbReference>
<dbReference type="SUPFAM" id="SSF103473">
    <property type="entry name" value="MFS general substrate transporter"/>
    <property type="match status" value="1"/>
</dbReference>
<feature type="transmembrane region" description="Helical" evidence="8">
    <location>
        <begin position="79"/>
        <end position="96"/>
    </location>
</feature>
<evidence type="ECO:0000256" key="3">
    <source>
        <dbReference type="ARBA" id="ARBA00022448"/>
    </source>
</evidence>
<dbReference type="RefSeq" id="WP_133060505.1">
    <property type="nucleotide sequence ID" value="NZ_CBCSCN010000003.1"/>
</dbReference>
<feature type="transmembrane region" description="Helical" evidence="8">
    <location>
        <begin position="373"/>
        <end position="392"/>
    </location>
</feature>
<feature type="transmembrane region" description="Helical" evidence="8">
    <location>
        <begin position="307"/>
        <end position="325"/>
    </location>
</feature>
<keyword evidence="5 8" id="KW-0812">Transmembrane</keyword>
<evidence type="ECO:0000256" key="7">
    <source>
        <dbReference type="ARBA" id="ARBA00023136"/>
    </source>
</evidence>
<comment type="subcellular location">
    <subcellularLocation>
        <location evidence="8">Cell inner membrane</location>
        <topology evidence="8">Multi-pass membrane protein</topology>
    </subcellularLocation>
    <subcellularLocation>
        <location evidence="1">Cell membrane</location>
        <topology evidence="1">Multi-pass membrane protein</topology>
    </subcellularLocation>
</comment>
<feature type="transmembrane region" description="Helical" evidence="8">
    <location>
        <begin position="281"/>
        <end position="301"/>
    </location>
</feature>
<sequence>MYQLDPVKQPRLVFLILVLCAMIGPMSIDLFTPSLPAITDAFHTTAEMSQWTVSIFMLGFAISMLIVGPLSERFGHRRTLLGGYTLFLLATAVILVTDSIHVFIAARLIQAVFGCFGTALSRVIARDIYKGEQDIRILGMIGATMMVAPMVAPSIGGILQQIWDWHASFVLMMIMAVLTMLAVRLLPGQDRFNSEAGLKETLAGFTILMKDRRYMTPALSASLAFAGAFVFVVGAPFVLIAGFEISPRNYGIIFGLVMGAYILASAGAGKVTDTLGHNRTHLLAWIIMFLGAGVALLTALLTGGMSVSGFVTGIVIYEIGLGLFLPGCQARALAHLDHHAGTGAGMLFFLEMIVASAVSYCAGLMVLDNTLPLASLMCTLLLMALGISALIMNGHSKRGVAV</sequence>
<evidence type="ECO:0000313" key="10">
    <source>
        <dbReference type="EMBL" id="SMA47862.1"/>
    </source>
</evidence>
<dbReference type="AlphaFoldDB" id="A0A1X7AKI5"/>
<dbReference type="PANTHER" id="PTHR23502:SF132">
    <property type="entry name" value="POLYAMINE TRANSPORTER 2-RELATED"/>
    <property type="match status" value="1"/>
</dbReference>
<feature type="transmembrane region" description="Helical" evidence="8">
    <location>
        <begin position="165"/>
        <end position="186"/>
    </location>
</feature>
<dbReference type="PROSITE" id="PS50850">
    <property type="entry name" value="MFS"/>
    <property type="match status" value="1"/>
</dbReference>
<evidence type="ECO:0000256" key="8">
    <source>
        <dbReference type="RuleBase" id="RU365088"/>
    </source>
</evidence>
<dbReference type="Pfam" id="PF07690">
    <property type="entry name" value="MFS_1"/>
    <property type="match status" value="1"/>
</dbReference>
<feature type="transmembrane region" description="Helical" evidence="8">
    <location>
        <begin position="12"/>
        <end position="28"/>
    </location>
</feature>
<dbReference type="PANTHER" id="PTHR23502">
    <property type="entry name" value="MAJOR FACILITATOR SUPERFAMILY"/>
    <property type="match status" value="1"/>
</dbReference>
<evidence type="ECO:0000259" key="9">
    <source>
        <dbReference type="PROSITE" id="PS50850"/>
    </source>
</evidence>
<keyword evidence="7 8" id="KW-0472">Membrane</keyword>
<evidence type="ECO:0000256" key="2">
    <source>
        <dbReference type="ARBA" id="ARBA00006236"/>
    </source>
</evidence>
<dbReference type="InterPro" id="IPR011701">
    <property type="entry name" value="MFS"/>
</dbReference>
<feature type="transmembrane region" description="Helical" evidence="8">
    <location>
        <begin position="102"/>
        <end position="125"/>
    </location>
</feature>
<dbReference type="CDD" id="cd17320">
    <property type="entry name" value="MFS_MdfA_MDR_like"/>
    <property type="match status" value="1"/>
</dbReference>
<feature type="transmembrane region" description="Helical" evidence="8">
    <location>
        <begin position="346"/>
        <end position="367"/>
    </location>
</feature>
<feature type="transmembrane region" description="Helical" evidence="8">
    <location>
        <begin position="48"/>
        <end position="67"/>
    </location>
</feature>
<keyword evidence="8" id="KW-0997">Cell inner membrane</keyword>
<comment type="similarity">
    <text evidence="2 8">Belongs to the major facilitator superfamily. Bcr/CmlA family.</text>
</comment>